<protein>
    <submittedName>
        <fullName evidence="2">Uncharacterized protein</fullName>
    </submittedName>
</protein>
<name>A0A497TX27_9FLAO</name>
<dbReference type="Proteomes" id="UP000233767">
    <property type="component" value="Unassembled WGS sequence"/>
</dbReference>
<reference evidence="2 4" key="2">
    <citation type="submission" date="2018-10" db="EMBL/GenBank/DDBJ databases">
        <title>Genomic Encyclopedia of Archaeal and Bacterial Type Strains, Phase II (KMG-II): from individual species to whole genera.</title>
        <authorList>
            <person name="Goeker M."/>
        </authorList>
    </citation>
    <scope>NUCLEOTIDE SEQUENCE [LARGE SCALE GENOMIC DNA]</scope>
    <source>
        <strain evidence="2 4">DSM 21886</strain>
    </source>
</reference>
<evidence type="ECO:0000313" key="1">
    <source>
        <dbReference type="EMBL" id="PKW20291.1"/>
    </source>
</evidence>
<keyword evidence="3" id="KW-1185">Reference proteome</keyword>
<evidence type="ECO:0000313" key="2">
    <source>
        <dbReference type="EMBL" id="RLJ23751.1"/>
    </source>
</evidence>
<sequence length="340" mass="39575">MDNLNNSVGVALIFFNRPEPLEKVFNALRQSKPKNLFLIQDGPRLNNEKDVVGIKRCREIVQKVDWDCNVYENFSETNLSCDHRVFTGISWAFEYVDRLVILEDDCVPSNSFLPFCENVLEKYKDDRRIHMISGMNYVDEFKGTDDSYFFSNTAAGWGWATWKRSWNLVVEQKDFVFLENELTKKLITNYIAELGLKVNGVKNFIEIVENLRQKNLQTGKVNSWENALGIAMFLSSAMIITPQKNLVSNIGLTNESTHAVNSIKKLSKATQQLFFKKTYEINFPLKHPKYIVRNVEYEKLHRKIVGSNNFVLFGRRMESIIRRFIYSSNSERAALLKKFF</sequence>
<evidence type="ECO:0000313" key="3">
    <source>
        <dbReference type="Proteomes" id="UP000233767"/>
    </source>
</evidence>
<organism evidence="2 4">
    <name type="scientific">Flavobacterium lindanitolerans</name>
    <dbReference type="NCBI Taxonomy" id="428988"/>
    <lineage>
        <taxon>Bacteria</taxon>
        <taxon>Pseudomonadati</taxon>
        <taxon>Bacteroidota</taxon>
        <taxon>Flavobacteriia</taxon>
        <taxon>Flavobacteriales</taxon>
        <taxon>Flavobacteriaceae</taxon>
        <taxon>Flavobacterium</taxon>
    </lineage>
</organism>
<proteinExistence type="predicted"/>
<dbReference type="EMBL" id="PJND01000010">
    <property type="protein sequence ID" value="PKW20291.1"/>
    <property type="molecule type" value="Genomic_DNA"/>
</dbReference>
<dbReference type="Gene3D" id="3.90.550.10">
    <property type="entry name" value="Spore Coat Polysaccharide Biosynthesis Protein SpsA, Chain A"/>
    <property type="match status" value="1"/>
</dbReference>
<accession>A0A497TX27</accession>
<dbReference type="RefSeq" id="WP_101472813.1">
    <property type="nucleotide sequence ID" value="NZ_PJND01000010.1"/>
</dbReference>
<evidence type="ECO:0000313" key="4">
    <source>
        <dbReference type="Proteomes" id="UP000275027"/>
    </source>
</evidence>
<reference evidence="1 3" key="1">
    <citation type="submission" date="2017-12" db="EMBL/GenBank/DDBJ databases">
        <title>Genomic Encyclopedia of Type Strains, Phase III (KMG-III): the genomes of soil and plant-associated and newly described type strains.</title>
        <authorList>
            <person name="Whitman W."/>
        </authorList>
    </citation>
    <scope>NUCLEOTIDE SEQUENCE [LARGE SCALE GENOMIC DNA]</scope>
    <source>
        <strain evidence="1 3">IP-10</strain>
    </source>
</reference>
<gene>
    <name evidence="1" type="ORF">B0G92_3003</name>
    <name evidence="2" type="ORF">CLV50_3025</name>
</gene>
<dbReference type="AlphaFoldDB" id="A0A497TX27"/>
<comment type="caution">
    <text evidence="2">The sequence shown here is derived from an EMBL/GenBank/DDBJ whole genome shotgun (WGS) entry which is preliminary data.</text>
</comment>
<dbReference type="SUPFAM" id="SSF53448">
    <property type="entry name" value="Nucleotide-diphospho-sugar transferases"/>
    <property type="match status" value="1"/>
</dbReference>
<dbReference type="InterPro" id="IPR029044">
    <property type="entry name" value="Nucleotide-diphossugar_trans"/>
</dbReference>
<dbReference type="Proteomes" id="UP000275027">
    <property type="component" value="Unassembled WGS sequence"/>
</dbReference>
<dbReference type="EMBL" id="RCCB01000014">
    <property type="protein sequence ID" value="RLJ23751.1"/>
    <property type="molecule type" value="Genomic_DNA"/>
</dbReference>